<dbReference type="EMBL" id="CP072931">
    <property type="protein sequence ID" value="QTZ94275.1"/>
    <property type="molecule type" value="Genomic_DNA"/>
</dbReference>
<dbReference type="RefSeq" id="WP_006602920.1">
    <property type="nucleotide sequence ID" value="NZ_CP072931.1"/>
</dbReference>
<keyword evidence="4" id="KW-1185">Reference proteome</keyword>
<reference evidence="2" key="1">
    <citation type="journal article" date="2012" name="J. Bacteriol.">
        <title>Genome Sequence of Streptomyces auratus Strain AGR0001, a Phoslactomycin-Producing Actinomycete.</title>
        <authorList>
            <person name="Han X."/>
            <person name="Li M."/>
            <person name="Ding Z."/>
            <person name="Zhao J."/>
            <person name="Ji K."/>
            <person name="Wen M."/>
            <person name="Lu T."/>
        </authorList>
    </citation>
    <scope>NUCLEOTIDE SEQUENCE [LARGE SCALE GENOMIC DNA]</scope>
    <source>
        <strain evidence="2">AGR0001</strain>
    </source>
</reference>
<evidence type="ECO:0000313" key="2">
    <source>
        <dbReference type="EMBL" id="EJJ07801.1"/>
    </source>
</evidence>
<name>J2A100_9ACTN</name>
<gene>
    <name evidence="3" type="ORF">SU9_024840</name>
    <name evidence="2" type="ORF">SU9_06745</name>
</gene>
<sequence>MSRFATMRHALIATALAASTLTVATPAATAAPATCSPNWKQQGAAGGVYLHDDTTDTTTYVGQIAEEYDYCGHVRSHFQWSYWFRTQAHRGVTGAWDSTFLASKSGYNDQTWNVGSLDAADVYAPSASGRSIWDDSFITWTSSTEVRFTFWNGTSYCGARSDTHDYHGTNLGGARPCTVSYSS</sequence>
<accession>J2A100</accession>
<dbReference type="EMBL" id="AJGV01000052">
    <property type="protein sequence ID" value="EJJ07801.1"/>
    <property type="molecule type" value="Genomic_DNA"/>
</dbReference>
<dbReference type="HOGENOM" id="CLU_1474332_0_0_11"/>
<evidence type="ECO:0008006" key="5">
    <source>
        <dbReference type="Google" id="ProtNLM"/>
    </source>
</evidence>
<dbReference type="AlphaFoldDB" id="J2A100"/>
<evidence type="ECO:0000313" key="4">
    <source>
        <dbReference type="Proteomes" id="UP000009036"/>
    </source>
</evidence>
<feature type="chain" id="PRO_5036283949" description="Secreted protein" evidence="1">
    <location>
        <begin position="31"/>
        <end position="183"/>
    </location>
</feature>
<dbReference type="eggNOG" id="ENOG5030F68">
    <property type="taxonomic scope" value="Bacteria"/>
</dbReference>
<proteinExistence type="predicted"/>
<dbReference type="Proteomes" id="UP000009036">
    <property type="component" value="Chromosome"/>
</dbReference>
<dbReference type="KEGG" id="sauh:SU9_024840"/>
<feature type="signal peptide" evidence="1">
    <location>
        <begin position="1"/>
        <end position="30"/>
    </location>
</feature>
<organism evidence="2">
    <name type="scientific">Streptomyces auratus AGR0001</name>
    <dbReference type="NCBI Taxonomy" id="1160718"/>
    <lineage>
        <taxon>Bacteria</taxon>
        <taxon>Bacillati</taxon>
        <taxon>Actinomycetota</taxon>
        <taxon>Actinomycetes</taxon>
        <taxon>Kitasatosporales</taxon>
        <taxon>Streptomycetaceae</taxon>
        <taxon>Streptomyces</taxon>
    </lineage>
</organism>
<protein>
    <recommendedName>
        <fullName evidence="5">Secreted protein</fullName>
    </recommendedName>
</protein>
<dbReference type="PATRIC" id="fig|1160718.3.peg.1372"/>
<reference evidence="3" key="2">
    <citation type="submission" date="2021-04" db="EMBL/GenBank/DDBJ databases">
        <authorList>
            <person name="Wen M.-L."/>
            <person name="Han X.-L."/>
            <person name="Xiong J."/>
        </authorList>
    </citation>
    <scope>NUCLEOTIDE SEQUENCE</scope>
    <source>
        <strain evidence="3">AGR0001</strain>
    </source>
</reference>
<dbReference type="OrthoDB" id="3853470at2"/>
<keyword evidence="1" id="KW-0732">Signal</keyword>
<evidence type="ECO:0000256" key="1">
    <source>
        <dbReference type="SAM" id="SignalP"/>
    </source>
</evidence>
<evidence type="ECO:0000313" key="3">
    <source>
        <dbReference type="EMBL" id="QTZ94275.1"/>
    </source>
</evidence>